<reference evidence="1 2" key="1">
    <citation type="submission" date="2018-10" db="EMBL/GenBank/DDBJ databases">
        <title>Draft genome of Mycobacterium hodleri strain B.</title>
        <authorList>
            <person name="Amande T.J."/>
            <person name="Mcgenity T.J."/>
        </authorList>
    </citation>
    <scope>NUCLEOTIDE SEQUENCE [LARGE SCALE GENOMIC DNA]</scope>
    <source>
        <strain evidence="1 2">B</strain>
    </source>
</reference>
<keyword evidence="2" id="KW-1185">Reference proteome</keyword>
<proteinExistence type="predicted"/>
<dbReference type="SUPFAM" id="SSF55729">
    <property type="entry name" value="Acyl-CoA N-acyltransferases (Nat)"/>
    <property type="match status" value="1"/>
</dbReference>
<dbReference type="RefSeq" id="WP_142554393.1">
    <property type="nucleotide sequence ID" value="NZ_VIFX01000034.1"/>
</dbReference>
<dbReference type="EMBL" id="VIFX01000034">
    <property type="protein sequence ID" value="TQR84149.1"/>
    <property type="molecule type" value="Genomic_DNA"/>
</dbReference>
<gene>
    <name evidence="1" type="ORF">D8S82_23415</name>
</gene>
<evidence type="ECO:0000313" key="2">
    <source>
        <dbReference type="Proteomes" id="UP000315759"/>
    </source>
</evidence>
<organism evidence="1 2">
    <name type="scientific">Mycolicibacterium hodleri</name>
    <dbReference type="NCBI Taxonomy" id="49897"/>
    <lineage>
        <taxon>Bacteria</taxon>
        <taxon>Bacillati</taxon>
        <taxon>Actinomycetota</taxon>
        <taxon>Actinomycetes</taxon>
        <taxon>Mycobacteriales</taxon>
        <taxon>Mycobacteriaceae</taxon>
        <taxon>Mycolicibacterium</taxon>
    </lineage>
</organism>
<evidence type="ECO:0000313" key="1">
    <source>
        <dbReference type="EMBL" id="TQR84149.1"/>
    </source>
</evidence>
<name>A0A544VW01_9MYCO</name>
<dbReference type="Proteomes" id="UP000315759">
    <property type="component" value="Unassembled WGS sequence"/>
</dbReference>
<dbReference type="AlphaFoldDB" id="A0A544VW01"/>
<accession>A0A544VW01</accession>
<comment type="caution">
    <text evidence="1">The sequence shown here is derived from an EMBL/GenBank/DDBJ whole genome shotgun (WGS) entry which is preliminary data.</text>
</comment>
<protein>
    <submittedName>
        <fullName evidence="1">Uncharacterized protein</fullName>
    </submittedName>
</protein>
<sequence length="304" mass="33846">MRQSQVYQRLLDGSLREQRELALTLFGARGAGLVAEWLHDEFAKVDDPAYARLFTDHVSLPGVAPNDYAHRIVETSRGALLGGIRFYGRDVSRPFVEVVGHDFDDLDALRDCVHREWSAFAARFARLRSRPGSVCGPRVLLDTGVHLARYRDMPAPDGRVSLAPFEDVDDAVAVIRRRYERLAVDDPNLARNVSPADPDDVREWHSAGQLQAIMLRDKAIGVFAVVPGRVGWIDADEINEEVVDTEHAGHGHAASAQRAWAGRPANHGDRMLVGTVDRLNEVSRRTAERAGRPRVLEDVFLLLP</sequence>
<dbReference type="InterPro" id="IPR016181">
    <property type="entry name" value="Acyl_CoA_acyltransferase"/>
</dbReference>